<dbReference type="EMBL" id="BOQN01000159">
    <property type="protein sequence ID" value="GIM97824.1"/>
    <property type="molecule type" value="Genomic_DNA"/>
</dbReference>
<keyword evidence="3" id="KW-0547">Nucleotide-binding</keyword>
<reference evidence="3 4" key="1">
    <citation type="submission" date="2021-03" db="EMBL/GenBank/DDBJ databases">
        <title>Whole genome shotgun sequence of Actinoplanes toevensis NBRC 105298.</title>
        <authorList>
            <person name="Komaki H."/>
            <person name="Tamura T."/>
        </authorList>
    </citation>
    <scope>NUCLEOTIDE SEQUENCE [LARGE SCALE GENOMIC DNA]</scope>
    <source>
        <strain evidence="3 4">NBRC 105298</strain>
    </source>
</reference>
<protein>
    <submittedName>
        <fullName evidence="3">ATP-binding protein</fullName>
    </submittedName>
</protein>
<dbReference type="Gene3D" id="3.40.50.300">
    <property type="entry name" value="P-loop containing nucleotide triphosphate hydrolases"/>
    <property type="match status" value="1"/>
</dbReference>
<feature type="region of interest" description="Disordered" evidence="2">
    <location>
        <begin position="86"/>
        <end position="132"/>
    </location>
</feature>
<dbReference type="Pfam" id="PF13558">
    <property type="entry name" value="SbcC_Walker_B"/>
    <property type="match status" value="1"/>
</dbReference>
<dbReference type="PANTHER" id="PTHR18937">
    <property type="entry name" value="STRUCTURAL MAINTENANCE OF CHROMOSOMES SMC FAMILY MEMBER"/>
    <property type="match status" value="1"/>
</dbReference>
<dbReference type="RefSeq" id="WP_213013450.1">
    <property type="nucleotide sequence ID" value="NZ_BOQN01000159.1"/>
</dbReference>
<feature type="compositionally biased region" description="Basic and acidic residues" evidence="2">
    <location>
        <begin position="105"/>
        <end position="116"/>
    </location>
</feature>
<organism evidence="3 4">
    <name type="scientific">Paractinoplanes toevensis</name>
    <dbReference type="NCBI Taxonomy" id="571911"/>
    <lineage>
        <taxon>Bacteria</taxon>
        <taxon>Bacillati</taxon>
        <taxon>Actinomycetota</taxon>
        <taxon>Actinomycetes</taxon>
        <taxon>Micromonosporales</taxon>
        <taxon>Micromonosporaceae</taxon>
        <taxon>Paractinoplanes</taxon>
    </lineage>
</organism>
<comment type="caution">
    <text evidence="3">The sequence shown here is derived from an EMBL/GenBank/DDBJ whole genome shotgun (WGS) entry which is preliminary data.</text>
</comment>
<name>A0A919WCP5_9ACTN</name>
<evidence type="ECO:0000313" key="3">
    <source>
        <dbReference type="EMBL" id="GIM97824.1"/>
    </source>
</evidence>
<feature type="coiled-coil region" evidence="1">
    <location>
        <begin position="818"/>
        <end position="845"/>
    </location>
</feature>
<accession>A0A919WCP5</accession>
<dbReference type="InterPro" id="IPR027417">
    <property type="entry name" value="P-loop_NTPase"/>
</dbReference>
<dbReference type="Proteomes" id="UP000677082">
    <property type="component" value="Unassembled WGS sequence"/>
</dbReference>
<dbReference type="Pfam" id="PF13555">
    <property type="entry name" value="AAA_29"/>
    <property type="match status" value="1"/>
</dbReference>
<evidence type="ECO:0000256" key="1">
    <source>
        <dbReference type="SAM" id="Coils"/>
    </source>
</evidence>
<dbReference type="GO" id="GO:0005524">
    <property type="term" value="F:ATP binding"/>
    <property type="evidence" value="ECO:0007669"/>
    <property type="project" value="UniProtKB-KW"/>
</dbReference>
<dbReference type="AlphaFoldDB" id="A0A919WCP5"/>
<keyword evidence="4" id="KW-1185">Reference proteome</keyword>
<keyword evidence="3" id="KW-0067">ATP-binding</keyword>
<sequence length="1149" mass="128193">MTTPHATAGSHEEIMLPLVVTDGQDRAQFRISEVQILNWGAYAGLQTMTVARSGTAIVGPSGRGKSTLLDAMASVILPNPQEFNQAARDDRGKKRERTVYSYARGHTDQRKDENRRSATTNYLRPPGGPGFPSGAAITWETRDGRCATSFRLAWVGPDADGPEAINGATVYGFVHDRFDLAQLNGITAIRQGASPLSKTSLERLIHQSRGDVVDSSQARVHAKMRSVMGMGSTDESQRLAMQLLRRAQASKGIFSINALFKEFVLTEPLALTRWDVALEAYREASRLYEEFETARRRTETLKPLPQIAEKYRAAGADYIDKNRLLKSNGDGPTRIHVWHAEKVAEWAETTIDDNRLAKAVTDEEHAAAFKVAEAADLREKDTIAQLIAAGGDRSELIKVQLQHLKEELERLEARRRRFESRLAVFELSLPTSPGDVTLTHASLDNLAIKEEKALEVVTETATKAAGQLWQLRQNAEAKKREIAGLRARHSLIPEDADERRNRIASHLDIEIDQLRYAGELLQLKPEHRRWEKAVVGLLLPLASTLLVGSHDFARVRRYVHDHDMRGSMTLAPAVSDSPGPMLVDGGVPALLDIADHPFQGWLAGELNETANYYCVETDAELDHRRPHWARGSITPAGMRTGSRNRFIKDDRRLRYPWLGWDTRRTLLELGEELESIQRELQVADVSADEAGRRRESARSRLEELRAIRSDLTWDGIDTSAAQQRMGELETQLAQANSPEVAHLTKLLKGQRDSSIAASREVKRLEDEQTKLDKEWGNLVTVVDEAKDRVEAGPPLTHDERAALAATPFTAPVDTTAVTASLKAAMEHLRAQIERHKDDREKLETAVVGHIAAYRNLDERTARETDGTIDSLPAVLAIYRQLVTDDLPRAKDAWLAKVDEDMNRQLRGLLVQIDDDARTIKRGLAPINDVLQHVPFRSDATLSIESVERPSGDLKEFRQIITRYTSNTVGMDIERNADQVEKSFTRLRKHLSRLDDQSRAGDAWRRRVFDAREHVEFQAIETRPDGIKVIHDGVSGMSGGEGQELIAFILGAALRFRLGEGHEGPPSYASIILDEGFVKADSDYTGRALSALQALGFQLIVGAPREKATAFEDYVESVAYININVDDPARVRIYPMTMKEALRLEGEASE</sequence>
<proteinExistence type="predicted"/>
<evidence type="ECO:0000313" key="4">
    <source>
        <dbReference type="Proteomes" id="UP000677082"/>
    </source>
</evidence>
<gene>
    <name evidence="3" type="ORF">Ato02nite_096170</name>
</gene>
<evidence type="ECO:0000256" key="2">
    <source>
        <dbReference type="SAM" id="MobiDB-lite"/>
    </source>
</evidence>
<feature type="coiled-coil region" evidence="1">
    <location>
        <begin position="394"/>
        <end position="428"/>
    </location>
</feature>
<keyword evidence="1" id="KW-0175">Coiled coil</keyword>
<dbReference type="CDD" id="cd00267">
    <property type="entry name" value="ABC_ATPase"/>
    <property type="match status" value="1"/>
</dbReference>
<dbReference type="SUPFAM" id="SSF52540">
    <property type="entry name" value="P-loop containing nucleoside triphosphate hydrolases"/>
    <property type="match status" value="2"/>
</dbReference>